<keyword evidence="1" id="KW-0812">Transmembrane</keyword>
<evidence type="ECO:0000259" key="2">
    <source>
        <dbReference type="PROSITE" id="PS50234"/>
    </source>
</evidence>
<dbReference type="InterPro" id="IPR002035">
    <property type="entry name" value="VWF_A"/>
</dbReference>
<dbReference type="AlphaFoldDB" id="A0A9X3SQ69"/>
<dbReference type="RefSeq" id="WP_270110106.1">
    <property type="nucleotide sequence ID" value="NZ_JAPZVP010000007.1"/>
</dbReference>
<comment type="caution">
    <text evidence="3">The sequence shown here is derived from an EMBL/GenBank/DDBJ whole genome shotgun (WGS) entry which is preliminary data.</text>
</comment>
<sequence length="553" mass="56891">MVFGTTHKVRSHRLGRRRKKGGNRMVVAPWIVITLVCVLVAAGLTWGFVALMRSGCSGPMYRVAIAAAPSIAGSIADAAHEWEATGPEASTGQCIGAEIREVSAADASSEFSGNWDEKTFGPRPIAWVPDSQAWVSKLAASETTAAFVAGEPLVLGQASSVLAVPNSKATELGWVGGEPPTWADVLTQAQNGTITLAAANPRTSTEGLVAMLNAAGDGSGGFSADAMTAWKGATGTGSLAANADDSLDAYAEAPDPTRAITALDYQVEDFNAENAPPDPLVPVIPDGSGVGAVATYLVLSGGWVSESDAAIAEQFGDFLKGKVDAGEFEDPEFPAVDDPEAALAQTTPETVGEAVEAWQVGRETLRVLFLVDRSSSTDTESVSYGGQDLTAGDAAVQAAIATVRDMESTYQVGVWEYGVGAGEEQPYREVTGLTELTDDGRDTLETDLYAVSENSYEGGSPLYDTLIAASAFMDGQAADGAVSVIVVFTNASKDEVSEGTADDTAAQLAASTKVYTVGFGETDPANLTTLATATGGSFVQAPAEGGVLDAIGS</sequence>
<dbReference type="Proteomes" id="UP001146067">
    <property type="component" value="Unassembled WGS sequence"/>
</dbReference>
<reference evidence="3" key="1">
    <citation type="submission" date="2022-12" db="EMBL/GenBank/DDBJ databases">
        <title>Gycomyces niveus sp.nov.,a novel actinomycete isolated from soil in Shouguan.</title>
        <authorList>
            <person name="Yang X."/>
        </authorList>
    </citation>
    <scope>NUCLEOTIDE SEQUENCE</scope>
    <source>
        <strain evidence="3">NEAU-A15</strain>
    </source>
</reference>
<dbReference type="PROSITE" id="PS50234">
    <property type="entry name" value="VWFA"/>
    <property type="match status" value="1"/>
</dbReference>
<name>A0A9X3SQ69_9ACTN</name>
<keyword evidence="4" id="KW-1185">Reference proteome</keyword>
<dbReference type="SMART" id="SM00327">
    <property type="entry name" value="VWA"/>
    <property type="match status" value="1"/>
</dbReference>
<keyword evidence="1" id="KW-0472">Membrane</keyword>
<evidence type="ECO:0000256" key="1">
    <source>
        <dbReference type="SAM" id="Phobius"/>
    </source>
</evidence>
<feature type="transmembrane region" description="Helical" evidence="1">
    <location>
        <begin position="26"/>
        <end position="52"/>
    </location>
</feature>
<accession>A0A9X3SQ69</accession>
<dbReference type="InterPro" id="IPR036465">
    <property type="entry name" value="vWFA_dom_sf"/>
</dbReference>
<dbReference type="EMBL" id="JAPZVP010000007">
    <property type="protein sequence ID" value="MDA1360192.1"/>
    <property type="molecule type" value="Genomic_DNA"/>
</dbReference>
<dbReference type="SUPFAM" id="SSF53300">
    <property type="entry name" value="vWA-like"/>
    <property type="match status" value="1"/>
</dbReference>
<evidence type="ECO:0000313" key="4">
    <source>
        <dbReference type="Proteomes" id="UP001146067"/>
    </source>
</evidence>
<feature type="domain" description="VWFA" evidence="2">
    <location>
        <begin position="366"/>
        <end position="553"/>
    </location>
</feature>
<gene>
    <name evidence="3" type="ORF">O1R50_11175</name>
</gene>
<protein>
    <recommendedName>
        <fullName evidence="2">VWFA domain-containing protein</fullName>
    </recommendedName>
</protein>
<organism evidence="3 4">
    <name type="scientific">Glycomyces luteolus</name>
    <dbReference type="NCBI Taxonomy" id="2670330"/>
    <lineage>
        <taxon>Bacteria</taxon>
        <taxon>Bacillati</taxon>
        <taxon>Actinomycetota</taxon>
        <taxon>Actinomycetes</taxon>
        <taxon>Glycomycetales</taxon>
        <taxon>Glycomycetaceae</taxon>
        <taxon>Glycomyces</taxon>
    </lineage>
</organism>
<keyword evidence="1" id="KW-1133">Transmembrane helix</keyword>
<dbReference type="Pfam" id="PF00092">
    <property type="entry name" value="VWA"/>
    <property type="match status" value="1"/>
</dbReference>
<dbReference type="Gene3D" id="3.40.50.410">
    <property type="entry name" value="von Willebrand factor, type A domain"/>
    <property type="match status" value="1"/>
</dbReference>
<evidence type="ECO:0000313" key="3">
    <source>
        <dbReference type="EMBL" id="MDA1360192.1"/>
    </source>
</evidence>
<proteinExistence type="predicted"/>